<dbReference type="InterPro" id="IPR029058">
    <property type="entry name" value="AB_hydrolase_fold"/>
</dbReference>
<dbReference type="InterPro" id="IPR050583">
    <property type="entry name" value="Mycobacterial_A85_antigen"/>
</dbReference>
<evidence type="ECO:0000313" key="3">
    <source>
        <dbReference type="Proteomes" id="UP000261811"/>
    </source>
</evidence>
<feature type="transmembrane region" description="Helical" evidence="1">
    <location>
        <begin position="39"/>
        <end position="60"/>
    </location>
</feature>
<dbReference type="RefSeq" id="WP_117358764.1">
    <property type="nucleotide sequence ID" value="NZ_QURH01000306.1"/>
</dbReference>
<keyword evidence="3" id="KW-1185">Reference proteome</keyword>
<evidence type="ECO:0000256" key="1">
    <source>
        <dbReference type="SAM" id="Phobius"/>
    </source>
</evidence>
<accession>A0A372JJD4</accession>
<organism evidence="2 3">
    <name type="scientific">Actinomadura logoneensis</name>
    <dbReference type="NCBI Taxonomy" id="2293572"/>
    <lineage>
        <taxon>Bacteria</taxon>
        <taxon>Bacillati</taxon>
        <taxon>Actinomycetota</taxon>
        <taxon>Actinomycetes</taxon>
        <taxon>Streptosporangiales</taxon>
        <taxon>Thermomonosporaceae</taxon>
        <taxon>Actinomadura</taxon>
    </lineage>
</organism>
<evidence type="ECO:0008006" key="4">
    <source>
        <dbReference type="Google" id="ProtNLM"/>
    </source>
</evidence>
<reference evidence="2 3" key="1">
    <citation type="submission" date="2018-08" db="EMBL/GenBank/DDBJ databases">
        <title>Actinomadura jelena sp. nov., a novel Actinomycete isolated from soil in Chad.</title>
        <authorList>
            <person name="Shi L."/>
        </authorList>
    </citation>
    <scope>NUCLEOTIDE SEQUENCE [LARGE SCALE GENOMIC DNA]</scope>
    <source>
        <strain evidence="2 3">NEAU-G17</strain>
    </source>
</reference>
<dbReference type="InterPro" id="IPR000801">
    <property type="entry name" value="Esterase-like"/>
</dbReference>
<dbReference type="SUPFAM" id="SSF53474">
    <property type="entry name" value="alpha/beta-Hydrolases"/>
    <property type="match status" value="1"/>
</dbReference>
<feature type="transmembrane region" description="Helical" evidence="1">
    <location>
        <begin position="6"/>
        <end position="27"/>
    </location>
</feature>
<dbReference type="Gene3D" id="3.40.50.1820">
    <property type="entry name" value="alpha/beta hydrolase"/>
    <property type="match status" value="1"/>
</dbReference>
<evidence type="ECO:0000313" key="2">
    <source>
        <dbReference type="EMBL" id="RFU40132.1"/>
    </source>
</evidence>
<dbReference type="GO" id="GO:0016747">
    <property type="term" value="F:acyltransferase activity, transferring groups other than amino-acyl groups"/>
    <property type="evidence" value="ECO:0007669"/>
    <property type="project" value="TreeGrafter"/>
</dbReference>
<proteinExistence type="predicted"/>
<dbReference type="PANTHER" id="PTHR48098">
    <property type="entry name" value="ENTEROCHELIN ESTERASE-RELATED"/>
    <property type="match status" value="1"/>
</dbReference>
<gene>
    <name evidence="2" type="ORF">DZF91_18815</name>
</gene>
<dbReference type="AlphaFoldDB" id="A0A372JJD4"/>
<protein>
    <recommendedName>
        <fullName evidence="4">Esterase</fullName>
    </recommendedName>
</protein>
<keyword evidence="1" id="KW-0472">Membrane</keyword>
<keyword evidence="1" id="KW-0812">Transmembrane</keyword>
<comment type="caution">
    <text evidence="2">The sequence shown here is derived from an EMBL/GenBank/DDBJ whole genome shotgun (WGS) entry which is preliminary data.</text>
</comment>
<keyword evidence="1" id="KW-1133">Transmembrane helix</keyword>
<dbReference type="PANTHER" id="PTHR48098:SF1">
    <property type="entry name" value="DIACYLGLYCEROL ACYLTRANSFERASE_MYCOLYLTRANSFERASE AG85A"/>
    <property type="match status" value="1"/>
</dbReference>
<dbReference type="EMBL" id="QURH01000306">
    <property type="protein sequence ID" value="RFU40132.1"/>
    <property type="molecule type" value="Genomic_DNA"/>
</dbReference>
<sequence length="373" mass="39407">MGPTSGWLITLLVMAAVGVTGLAVWLLPRAGGRGPAAVAVRLGLVTASQVALLLAVAAGINANFLFFVSWTDLFGTAGGTGQFRGATASGPAATRPLERRVSPLGAGSGLRSGTVDGQLEEVTVAGVRTGIQAHAFVYLPRQYFDPAAKNRRFPVSLVLAGYPGDPRGIIKRQGLLRDAGAAMANGSVQPTIYVIMKATVVPPRDTECTDVPGGPQVETYFSQDVPQAVAATYRTAASPHGWGVIGQSTGGYCAVKLAVRHSDRFGAAASLGGYLRSVQDPTTGDLYGGSRQVRDENDLIWRLEHLPPPPVAVLLAQTEQGPDFEQAQRYAALAKAPLRLTTLFPKDGGHNLRTFQRLTPDLLKWMSGQQRVD</sequence>
<dbReference type="Pfam" id="PF00756">
    <property type="entry name" value="Esterase"/>
    <property type="match status" value="1"/>
</dbReference>
<dbReference type="Proteomes" id="UP000261811">
    <property type="component" value="Unassembled WGS sequence"/>
</dbReference>
<name>A0A372JJD4_9ACTN</name>
<dbReference type="OrthoDB" id="3670437at2"/>